<sequence>MIAGDQQLVHIPLVPSGYWGPCVPLVWDQGFPTPLGFTDPVEAPDILFSSSHFRKQHLRHKKANIMFITCNQRNETFILPLRSTIYYKAVEYLTNSTYSNEVKVKFLPLTYESYYTHMYMAFKDADKSISTVSLVGKSVESNISGVNLVLPMKKLGDMYAPYFISNVLDFVRQCYQHHAGNKMNTTYISIMRSADSIKIGHDIIKSSSEHFIRNTPSGSLYLLWDVKSNSDKFLKSLNYKLLACGSSDDQIGLCDWRKIGLSSTAASDQCLYGLDNKK</sequence>
<proteinExistence type="predicted"/>
<dbReference type="AlphaFoldDB" id="A0A183LGT5"/>
<keyword evidence="2" id="KW-1185">Reference proteome</keyword>
<protein>
    <submittedName>
        <fullName evidence="1">Uncharacterized protein</fullName>
    </submittedName>
</protein>
<organism evidence="1 2">
    <name type="scientific">Schistosoma margrebowiei</name>
    <dbReference type="NCBI Taxonomy" id="48269"/>
    <lineage>
        <taxon>Eukaryota</taxon>
        <taxon>Metazoa</taxon>
        <taxon>Spiralia</taxon>
        <taxon>Lophotrochozoa</taxon>
        <taxon>Platyhelminthes</taxon>
        <taxon>Trematoda</taxon>
        <taxon>Digenea</taxon>
        <taxon>Strigeidida</taxon>
        <taxon>Schistosomatoidea</taxon>
        <taxon>Schistosomatidae</taxon>
        <taxon>Schistosoma</taxon>
    </lineage>
</organism>
<evidence type="ECO:0000313" key="1">
    <source>
        <dbReference type="EMBL" id="VDO56760.1"/>
    </source>
</evidence>
<accession>A0A183LGT5</accession>
<name>A0A183LGT5_9TREM</name>
<gene>
    <name evidence="1" type="ORF">SMRZ_LOCUS3010</name>
</gene>
<dbReference type="Proteomes" id="UP000277204">
    <property type="component" value="Unassembled WGS sequence"/>
</dbReference>
<evidence type="ECO:0000313" key="2">
    <source>
        <dbReference type="Proteomes" id="UP000277204"/>
    </source>
</evidence>
<dbReference type="EMBL" id="UZAI01000823">
    <property type="protein sequence ID" value="VDO56760.1"/>
    <property type="molecule type" value="Genomic_DNA"/>
</dbReference>
<reference evidence="1 2" key="1">
    <citation type="submission" date="2018-11" db="EMBL/GenBank/DDBJ databases">
        <authorList>
            <consortium name="Pathogen Informatics"/>
        </authorList>
    </citation>
    <scope>NUCLEOTIDE SEQUENCE [LARGE SCALE GENOMIC DNA]</scope>
    <source>
        <strain evidence="1 2">Zambia</strain>
    </source>
</reference>